<dbReference type="PROSITE" id="PS51257">
    <property type="entry name" value="PROKAR_LIPOPROTEIN"/>
    <property type="match status" value="1"/>
</dbReference>
<proteinExistence type="predicted"/>
<sequence>MSIKLKKHIKVAALLACTAISISSCNKTDKPNDPAPIDDKDPKYAISYSTKNGSFMLPISDLMKGTISPIGTGTDVSSIFTWEENRIQKGKYFYHLDPNASKFGKYVLENGIVQIIKAIPLNTLSNLYLGWHSWLDEETLAFGPRSSNEYTIVNVKDMTIKASGKIDTGKDVPKDHQLNLYTFLPQGNKILIGYSLYNKLNKVTYDTTYTATLDYPTFNNFKITGKDLRSNPIGPLRNGYFHKFKENGYTYLLTYPMPVLGGNKPNMPTGFFRIKDGETKLDPEYFFNVSKLRNGDNQLGVEYLGNGKALLISANDATTNVKEFDDWWYAVMWEYLIVDINTQTIVKKLDFPLVSNSRSAIVDNGKVYIAVNDPKADAIYIWQYDPIKDQLTRGAKIVGGDNDTPMLFKLK</sequence>
<keyword evidence="1" id="KW-0732">Signal</keyword>
<dbReference type="RefSeq" id="WP_353545552.1">
    <property type="nucleotide sequence ID" value="NZ_JAGKSB010000001.1"/>
</dbReference>
<gene>
    <name evidence="2" type="ORF">J5U18_00580</name>
</gene>
<reference evidence="2" key="1">
    <citation type="submission" date="2021-03" db="EMBL/GenBank/DDBJ databases">
        <authorList>
            <person name="Lu T."/>
            <person name="Wang Q."/>
            <person name="Han X."/>
        </authorList>
    </citation>
    <scope>NUCLEOTIDE SEQUENCE</scope>
    <source>
        <strain evidence="2">WQ 2009</strain>
    </source>
</reference>
<evidence type="ECO:0000313" key="3">
    <source>
        <dbReference type="Proteomes" id="UP000679691"/>
    </source>
</evidence>
<accession>A0A8T4HBA1</accession>
<evidence type="ECO:0000256" key="1">
    <source>
        <dbReference type="SAM" id="SignalP"/>
    </source>
</evidence>
<comment type="caution">
    <text evidence="2">The sequence shown here is derived from an EMBL/GenBank/DDBJ whole genome shotgun (WGS) entry which is preliminary data.</text>
</comment>
<organism evidence="2 3">
    <name type="scientific">Rhinopithecimicrobium faecis</name>
    <dbReference type="NCBI Taxonomy" id="2820698"/>
    <lineage>
        <taxon>Bacteria</taxon>
        <taxon>Pseudomonadati</taxon>
        <taxon>Bacteroidota</taxon>
        <taxon>Sphingobacteriia</taxon>
        <taxon>Sphingobacteriales</taxon>
        <taxon>Sphingobacteriaceae</taxon>
        <taxon>Rhinopithecimicrobium</taxon>
    </lineage>
</organism>
<evidence type="ECO:0000313" key="2">
    <source>
        <dbReference type="EMBL" id="MBP3942071.1"/>
    </source>
</evidence>
<dbReference type="EMBL" id="JAGKSB010000001">
    <property type="protein sequence ID" value="MBP3942071.1"/>
    <property type="molecule type" value="Genomic_DNA"/>
</dbReference>
<feature type="signal peptide" evidence="1">
    <location>
        <begin position="1"/>
        <end position="26"/>
    </location>
</feature>
<protein>
    <submittedName>
        <fullName evidence="2">DUF4374 domain-containing protein</fullName>
    </submittedName>
</protein>
<feature type="chain" id="PRO_5035883789" evidence="1">
    <location>
        <begin position="27"/>
        <end position="411"/>
    </location>
</feature>
<keyword evidence="3" id="KW-1185">Reference proteome</keyword>
<name>A0A8T4HBA1_9SPHI</name>
<dbReference type="Proteomes" id="UP000679691">
    <property type="component" value="Unassembled WGS sequence"/>
</dbReference>
<dbReference type="AlphaFoldDB" id="A0A8T4HBA1"/>